<dbReference type="KEGG" id="cmet:K6K41_20390"/>
<sequence>MQTFFVQIKCELGRTYEVAEMLADQELHSEIYSTAGDYDLIVKYHVEDGVDVGHFIGENVHAIDGVRDTYTLVTYKAF</sequence>
<dbReference type="SUPFAM" id="SSF54909">
    <property type="entry name" value="Dimeric alpha+beta barrel"/>
    <property type="match status" value="1"/>
</dbReference>
<feature type="domain" description="Transcription regulator AsnC/Lrp ligand binding" evidence="1">
    <location>
        <begin position="6"/>
        <end position="76"/>
    </location>
</feature>
<dbReference type="Proteomes" id="UP000825701">
    <property type="component" value="Chromosome"/>
</dbReference>
<dbReference type="RefSeq" id="WP_261402202.1">
    <property type="nucleotide sequence ID" value="NZ_CP081869.1"/>
</dbReference>
<dbReference type="InterPro" id="IPR019887">
    <property type="entry name" value="Tscrpt_reg_AsnC/Lrp_C"/>
</dbReference>
<dbReference type="Gene3D" id="3.30.70.920">
    <property type="match status" value="1"/>
</dbReference>
<dbReference type="Pfam" id="PF01037">
    <property type="entry name" value="AsnC_trans_reg"/>
    <property type="match status" value="1"/>
</dbReference>
<dbReference type="EMBL" id="CP081869">
    <property type="protein sequence ID" value="QZN99172.1"/>
    <property type="molecule type" value="Genomic_DNA"/>
</dbReference>
<name>A0A9E6R9L8_9HYPH</name>
<organism evidence="2 3">
    <name type="scientific">Chenggangzhangella methanolivorans</name>
    <dbReference type="NCBI Taxonomy" id="1437009"/>
    <lineage>
        <taxon>Bacteria</taxon>
        <taxon>Pseudomonadati</taxon>
        <taxon>Pseudomonadota</taxon>
        <taxon>Alphaproteobacteria</taxon>
        <taxon>Hyphomicrobiales</taxon>
        <taxon>Methylopilaceae</taxon>
        <taxon>Chenggangzhangella</taxon>
    </lineage>
</organism>
<keyword evidence="3" id="KW-1185">Reference proteome</keyword>
<protein>
    <submittedName>
        <fullName evidence="2">Lrp/AsnC family transcriptional regulator</fullName>
    </submittedName>
</protein>
<dbReference type="InterPro" id="IPR011008">
    <property type="entry name" value="Dimeric_a/b-barrel"/>
</dbReference>
<evidence type="ECO:0000313" key="2">
    <source>
        <dbReference type="EMBL" id="QZN99172.1"/>
    </source>
</evidence>
<evidence type="ECO:0000259" key="1">
    <source>
        <dbReference type="Pfam" id="PF01037"/>
    </source>
</evidence>
<dbReference type="AlphaFoldDB" id="A0A9E6R9L8"/>
<reference evidence="2" key="1">
    <citation type="submission" date="2021-08" db="EMBL/GenBank/DDBJ databases">
        <authorList>
            <person name="Zhang H."/>
            <person name="Xu M."/>
            <person name="Yu Z."/>
            <person name="Yang L."/>
            <person name="Cai Y."/>
        </authorList>
    </citation>
    <scope>NUCLEOTIDE SEQUENCE</scope>
    <source>
        <strain evidence="2">CHL1</strain>
    </source>
</reference>
<gene>
    <name evidence="2" type="ORF">K6K41_20390</name>
</gene>
<proteinExistence type="predicted"/>
<accession>A0A9E6R9L8</accession>
<evidence type="ECO:0000313" key="3">
    <source>
        <dbReference type="Proteomes" id="UP000825701"/>
    </source>
</evidence>